<evidence type="ECO:0000256" key="1">
    <source>
        <dbReference type="ARBA" id="ARBA00004192"/>
    </source>
</evidence>
<dbReference type="GO" id="GO:0044423">
    <property type="term" value="C:virion component"/>
    <property type="evidence" value="ECO:0007669"/>
    <property type="project" value="UniProtKB-KW"/>
</dbReference>
<evidence type="ECO:0000256" key="5">
    <source>
        <dbReference type="ARBA" id="ARBA00023200"/>
    </source>
</evidence>
<dbReference type="KEGG" id="vg:932455"/>
<keyword evidence="4" id="KW-0426">Late protein</keyword>
<dbReference type="InterPro" id="IPR008445">
    <property type="entry name" value="A15"/>
</dbReference>
<keyword evidence="7" id="KW-1185">Reference proteome</keyword>
<dbReference type="Proteomes" id="UP000000871">
    <property type="component" value="Segment"/>
</dbReference>
<name>Q8V3J2_SWPV1</name>
<gene>
    <name evidence="6" type="primary">SPV104</name>
</gene>
<evidence type="ECO:0000313" key="6">
    <source>
        <dbReference type="EMBL" id="AAL69843.1"/>
    </source>
</evidence>
<proteinExistence type="predicted"/>
<protein>
    <submittedName>
        <fullName evidence="6">Uncharacterized protein</fullName>
    </submittedName>
</protein>
<dbReference type="GeneID" id="932455"/>
<evidence type="ECO:0000256" key="3">
    <source>
        <dbReference type="ARBA" id="ARBA00022844"/>
    </source>
</evidence>
<dbReference type="Pfam" id="PF05846">
    <property type="entry name" value="Chordopox_A15"/>
    <property type="match status" value="1"/>
</dbReference>
<evidence type="ECO:0000256" key="4">
    <source>
        <dbReference type="ARBA" id="ARBA00022921"/>
    </source>
</evidence>
<accession>Q8V3J2</accession>
<keyword evidence="3" id="KW-0946">Virion</keyword>
<organismHost>
    <name type="scientific">Sus scrofa</name>
    <name type="common">Pig</name>
    <dbReference type="NCBI Taxonomy" id="9823"/>
</organismHost>
<evidence type="ECO:0000313" key="7">
    <source>
        <dbReference type="Proteomes" id="UP000000871"/>
    </source>
</evidence>
<dbReference type="GO" id="GO:0030430">
    <property type="term" value="C:host cell cytoplasm"/>
    <property type="evidence" value="ECO:0007669"/>
    <property type="project" value="UniProtKB-SubCell"/>
</dbReference>
<comment type="subcellular location">
    <subcellularLocation>
        <location evidence="1">Host cytoplasm</location>
    </subcellularLocation>
    <subcellularLocation>
        <location evidence="2">Virion</location>
    </subcellularLocation>
</comment>
<keyword evidence="5" id="KW-1035">Host cytoplasm</keyword>
<dbReference type="RefSeq" id="NP_570264.1">
    <property type="nucleotide sequence ID" value="NC_003389.1"/>
</dbReference>
<dbReference type="EMBL" id="AF410153">
    <property type="protein sequence ID" value="AAL69843.1"/>
    <property type="molecule type" value="Genomic_DNA"/>
</dbReference>
<sequence length="94" mass="10973">MFVDDNTLIVYRKWTNCLINNQGKFILSPTKNSIMFDELKYIQSCFNSVLLLNPSKTDIIKICVHIKRIKWEGKIIILFEGNNKPIPFRLVNGN</sequence>
<reference evidence="6 7" key="1">
    <citation type="journal article" date="2002" name="J. Virol.">
        <title>The genome of swinepox virus.</title>
        <authorList>
            <person name="Afonso C.L."/>
            <person name="Tulman E.R."/>
            <person name="Lu Z."/>
            <person name="Zsak L."/>
            <person name="Osorio F.A."/>
            <person name="Balinsky C."/>
            <person name="Kutish G.F."/>
            <person name="Rock D.L."/>
        </authorList>
    </citation>
    <scope>NUCLEOTIDE SEQUENCE [LARGE SCALE GENOMIC DNA]</scope>
    <source>
        <strain evidence="7">Swine/Nebraska/17077-99/1999</strain>
    </source>
</reference>
<evidence type="ECO:0000256" key="2">
    <source>
        <dbReference type="ARBA" id="ARBA00004328"/>
    </source>
</evidence>
<organism evidence="6 7">
    <name type="scientific">Swinepox virus (strain Swine/Nebraska/17077-99/1999)</name>
    <name type="common">SWPV</name>
    <dbReference type="NCBI Taxonomy" id="300880"/>
    <lineage>
        <taxon>Viruses</taxon>
        <taxon>Varidnaviria</taxon>
        <taxon>Bamfordvirae</taxon>
        <taxon>Nucleocytoviricota</taxon>
        <taxon>Pokkesviricetes</taxon>
        <taxon>Chitovirales</taxon>
        <taxon>Poxviridae</taxon>
        <taxon>Chordopoxvirinae</taxon>
        <taxon>Suipoxvirus</taxon>
        <taxon>Suipoxvirus swinepox</taxon>
        <taxon>Swinepox virus</taxon>
    </lineage>
</organism>